<evidence type="ECO:0000256" key="7">
    <source>
        <dbReference type="ARBA" id="ARBA00023242"/>
    </source>
</evidence>
<dbReference type="PANTHER" id="PTHR12596:SF1">
    <property type="entry name" value="EXPORTIN-4"/>
    <property type="match status" value="1"/>
</dbReference>
<comment type="similarity">
    <text evidence="3">Belongs to the exportin family.</text>
</comment>
<evidence type="ECO:0000256" key="3">
    <source>
        <dbReference type="ARBA" id="ARBA00009466"/>
    </source>
</evidence>
<accession>A0A8R1XNZ0</accession>
<keyword evidence="7" id="KW-0539">Nucleus</keyword>
<dbReference type="GO" id="GO:0005049">
    <property type="term" value="F:nuclear export signal receptor activity"/>
    <property type="evidence" value="ECO:0007669"/>
    <property type="project" value="InterPro"/>
</dbReference>
<dbReference type="PANTHER" id="PTHR12596">
    <property type="entry name" value="EXPORTIN 4,7-RELATED"/>
    <property type="match status" value="1"/>
</dbReference>
<dbReference type="InterPro" id="IPR044189">
    <property type="entry name" value="XPO4/7-like"/>
</dbReference>
<dbReference type="SUPFAM" id="SSF48371">
    <property type="entry name" value="ARM repeat"/>
    <property type="match status" value="1"/>
</dbReference>
<reference evidence="10" key="1">
    <citation type="submission" date="2013-10" db="EMBL/GenBank/DDBJ databases">
        <title>Genome sequencing of Onchocerca volvulus.</title>
        <authorList>
            <person name="Cotton J."/>
            <person name="Tsai J."/>
            <person name="Stanley E."/>
            <person name="Tracey A."/>
            <person name="Holroyd N."/>
            <person name="Lustigman S."/>
            <person name="Berriman M."/>
        </authorList>
    </citation>
    <scope>NUCLEOTIDE SEQUENCE</scope>
</reference>
<evidence type="ECO:0000256" key="1">
    <source>
        <dbReference type="ARBA" id="ARBA00004123"/>
    </source>
</evidence>
<proteinExistence type="inferred from homology"/>
<keyword evidence="10" id="KW-1185">Reference proteome</keyword>
<evidence type="ECO:0000313" key="10">
    <source>
        <dbReference type="Proteomes" id="UP000024404"/>
    </source>
</evidence>
<dbReference type="GO" id="GO:0006611">
    <property type="term" value="P:protein export from nucleus"/>
    <property type="evidence" value="ECO:0007669"/>
    <property type="project" value="TreeGrafter"/>
</dbReference>
<evidence type="ECO:0000313" key="9">
    <source>
        <dbReference type="EnsemblMetazoa" id="OVOC11294.1"/>
    </source>
</evidence>
<dbReference type="AlphaFoldDB" id="A0A8R1XNZ0"/>
<sequence>MEETNNNRTGFDPSHVTQMEEAANILMSPNVSHDARKAAEEFFLNIRNEKFSPEYCRLIIEATSNEFVIFEMVQLIVMNLFKQWSILEPQIFRQCFEYLLENAIKKFRVSKLIRTEMLRACAKLLKRSIFDDRACDANTLDQTVHYLLTNEDPQLQAIACEFIEAIASEFATSWRTSNLGISFDFHLRARRSFENGGLQRLFEKCIRTFSELLFNTDLSLPFYVSICENFLRVADLVLSWNFEIHRFPVRITFANEGAPAAALRPPESWKAIFQTDEFLRLFFELHKRVRHSEILSIHSMNCLIQLSSLMGPVLTDNKSVVGQKLSTSSTSDFVSAHDRYVSNFIGGFVDIFGSGPLEGEILGFCIIVQKLLTYHQILSFPRAKMSFVTFVSIIVQCVEHLTPIAMQKALEEDDCIYIESLRNLYNGWWVMLRNNDIIESTSCCPVNFEDSTLKIISAFMRAVLSEPYGCRVKVPIQECDEEIDDDREIFKELLNDIGRFFAFYCAQMLPRMFTVLFDKVKQFLSFMERGVNDETLNTWREDMHWTLLLIGSMLTSSDDDGSSHLQNDLIDYFERVSYDGIIDIDSSVPYIKACIDSPNTITDPTRVDPLIKIVGAVLAWCSIEHKLLVDRGAEAVSPELVRSSIWCAGRLICSFGFHIYHQEDSKRLAIVMQSVLQTMVDFTMQKSFGILNNLSGERKLCKDAVEVFVGLVHADCDEVAKSPFLFPCLSTVQIERLPDRHSFIKVLMQIGAMIDDENVKKILNEMVLQPLRERFILLYKEQASLETDIVDLMDCFGGIAEAACNYNTHFLFEYLSPILTCSIGLLLSHKESQLITNAVLNLFSDVTRRMGIYSEDRNDMIFLYEALLELVRVYRDGQFTRYKVIVVDVEEKASDLIILLDILANVLNKEILSIVPSSSSDTTEFAKSGSRVALIALEMLLPIMEDDLLKLPLLCRKFYRFILYFTEMTPQSLESLPETLFISIIECLRHGLKSDFGQEISLISAETVTEIASYFARQTSKNETAIAHLAVLLEPTFGMCLNCSWQLDLQTASVTALFSLICCSQVTFEEYIKHLLSRNENRPYQTALQSAFQALLPPNLEFHLGRREKRDFRDRFEQFLNQSQGLLVVE</sequence>
<evidence type="ECO:0000256" key="2">
    <source>
        <dbReference type="ARBA" id="ARBA00004496"/>
    </source>
</evidence>
<keyword evidence="6" id="KW-0653">Protein transport</keyword>
<evidence type="ECO:0000256" key="8">
    <source>
        <dbReference type="ARBA" id="ARBA00040444"/>
    </source>
</evidence>
<dbReference type="EnsemblMetazoa" id="OVOC11294.1">
    <property type="protein sequence ID" value="OVOC11294.1"/>
    <property type="gene ID" value="WBGene00248103"/>
</dbReference>
<dbReference type="GO" id="GO:0005737">
    <property type="term" value="C:cytoplasm"/>
    <property type="evidence" value="ECO:0007669"/>
    <property type="project" value="UniProtKB-SubCell"/>
</dbReference>
<dbReference type="Gene3D" id="1.25.10.10">
    <property type="entry name" value="Leucine-rich Repeat Variant"/>
    <property type="match status" value="2"/>
</dbReference>
<organism evidence="9 10">
    <name type="scientific">Onchocerca volvulus</name>
    <dbReference type="NCBI Taxonomy" id="6282"/>
    <lineage>
        <taxon>Eukaryota</taxon>
        <taxon>Metazoa</taxon>
        <taxon>Ecdysozoa</taxon>
        <taxon>Nematoda</taxon>
        <taxon>Chromadorea</taxon>
        <taxon>Rhabditida</taxon>
        <taxon>Spirurina</taxon>
        <taxon>Spiruromorpha</taxon>
        <taxon>Filarioidea</taxon>
        <taxon>Onchocercidae</taxon>
        <taxon>Onchocerca</taxon>
    </lineage>
</organism>
<comment type="subcellular location">
    <subcellularLocation>
        <location evidence="2">Cytoplasm</location>
    </subcellularLocation>
    <subcellularLocation>
        <location evidence="1">Nucleus</location>
    </subcellularLocation>
</comment>
<keyword evidence="4" id="KW-0813">Transport</keyword>
<evidence type="ECO:0000256" key="5">
    <source>
        <dbReference type="ARBA" id="ARBA00022490"/>
    </source>
</evidence>
<dbReference type="EMBL" id="CMVM020000350">
    <property type="status" value="NOT_ANNOTATED_CDS"/>
    <property type="molecule type" value="Genomic_DNA"/>
</dbReference>
<protein>
    <recommendedName>
        <fullName evidence="8">Exportin-4</fullName>
    </recommendedName>
</protein>
<evidence type="ECO:0000256" key="6">
    <source>
        <dbReference type="ARBA" id="ARBA00022927"/>
    </source>
</evidence>
<dbReference type="InterPro" id="IPR016024">
    <property type="entry name" value="ARM-type_fold"/>
</dbReference>
<dbReference type="GO" id="GO:0005643">
    <property type="term" value="C:nuclear pore"/>
    <property type="evidence" value="ECO:0007669"/>
    <property type="project" value="TreeGrafter"/>
</dbReference>
<name>A0A8R1XNZ0_ONCVO</name>
<dbReference type="Proteomes" id="UP000024404">
    <property type="component" value="Unassembled WGS sequence"/>
</dbReference>
<evidence type="ECO:0000256" key="4">
    <source>
        <dbReference type="ARBA" id="ARBA00022448"/>
    </source>
</evidence>
<dbReference type="InterPro" id="IPR011989">
    <property type="entry name" value="ARM-like"/>
</dbReference>
<reference evidence="9" key="2">
    <citation type="submission" date="2022-06" db="UniProtKB">
        <authorList>
            <consortium name="EnsemblMetazoa"/>
        </authorList>
    </citation>
    <scope>IDENTIFICATION</scope>
</reference>
<keyword evidence="5" id="KW-0963">Cytoplasm</keyword>